<comment type="caution">
    <text evidence="3">The sequence shown here is derived from an EMBL/GenBank/DDBJ whole genome shotgun (WGS) entry which is preliminary data.</text>
</comment>
<dbReference type="Pfam" id="PF01486">
    <property type="entry name" value="K-box"/>
    <property type="match status" value="1"/>
</dbReference>
<reference evidence="3" key="1">
    <citation type="submission" date="2022-12" db="EMBL/GenBank/DDBJ databases">
        <title>Draft genome assemblies for two species of Escallonia (Escalloniales).</title>
        <authorList>
            <person name="Chanderbali A."/>
            <person name="Dervinis C."/>
            <person name="Anghel I."/>
            <person name="Soltis D."/>
            <person name="Soltis P."/>
            <person name="Zapata F."/>
        </authorList>
    </citation>
    <scope>NUCLEOTIDE SEQUENCE</scope>
    <source>
        <strain evidence="3">UCBG64.0493</strain>
        <tissue evidence="3">Leaf</tissue>
    </source>
</reference>
<evidence type="ECO:0000259" key="2">
    <source>
        <dbReference type="PROSITE" id="PS51297"/>
    </source>
</evidence>
<dbReference type="GO" id="GO:0005634">
    <property type="term" value="C:nucleus"/>
    <property type="evidence" value="ECO:0007669"/>
    <property type="project" value="InterPro"/>
</dbReference>
<accession>A0AA88WXX7</accession>
<keyword evidence="4" id="KW-1185">Reference proteome</keyword>
<gene>
    <name evidence="3" type="ORF">RJ639_033009</name>
</gene>
<evidence type="ECO:0000313" key="3">
    <source>
        <dbReference type="EMBL" id="KAK3035872.1"/>
    </source>
</evidence>
<feature type="compositionally biased region" description="Basic and acidic residues" evidence="1">
    <location>
        <begin position="56"/>
        <end position="66"/>
    </location>
</feature>
<name>A0AA88WXX7_9ASTE</name>
<dbReference type="InterPro" id="IPR002487">
    <property type="entry name" value="TF_Kbox"/>
</dbReference>
<organism evidence="3 4">
    <name type="scientific">Escallonia herrerae</name>
    <dbReference type="NCBI Taxonomy" id="1293975"/>
    <lineage>
        <taxon>Eukaryota</taxon>
        <taxon>Viridiplantae</taxon>
        <taxon>Streptophyta</taxon>
        <taxon>Embryophyta</taxon>
        <taxon>Tracheophyta</taxon>
        <taxon>Spermatophyta</taxon>
        <taxon>Magnoliopsida</taxon>
        <taxon>eudicotyledons</taxon>
        <taxon>Gunneridae</taxon>
        <taxon>Pentapetalae</taxon>
        <taxon>asterids</taxon>
        <taxon>campanulids</taxon>
        <taxon>Escalloniales</taxon>
        <taxon>Escalloniaceae</taxon>
        <taxon>Escallonia</taxon>
    </lineage>
</organism>
<sequence length="204" mass="23724">MGRGRGRAAGGVGRGHGLPAAWGMHAEDTHSAIRQINGKPQEPNYDYHKWGNTKRPKTEAEGGGKHNLKDGITFTIKQKETNEPLYTACLQFFNVTKAAVNQKEKRQYFMKQRYLEKLSIEELNVTDLVHFEEQFNDALIQTRSRKTQLMMDSIVTLNEEERKMRAENEFLKHQIMTMQKDINRNELPRSHSECPKKAELYFLW</sequence>
<dbReference type="EMBL" id="JAVXUP010000164">
    <property type="protein sequence ID" value="KAK3035872.1"/>
    <property type="molecule type" value="Genomic_DNA"/>
</dbReference>
<proteinExistence type="predicted"/>
<protein>
    <recommendedName>
        <fullName evidence="2">K-box domain-containing protein</fullName>
    </recommendedName>
</protein>
<dbReference type="GO" id="GO:0003700">
    <property type="term" value="F:DNA-binding transcription factor activity"/>
    <property type="evidence" value="ECO:0007669"/>
    <property type="project" value="InterPro"/>
</dbReference>
<feature type="domain" description="K-box" evidence="2">
    <location>
        <begin position="86"/>
        <end position="181"/>
    </location>
</feature>
<dbReference type="AlphaFoldDB" id="A0AA88WXX7"/>
<evidence type="ECO:0000256" key="1">
    <source>
        <dbReference type="SAM" id="MobiDB-lite"/>
    </source>
</evidence>
<dbReference type="Proteomes" id="UP001188597">
    <property type="component" value="Unassembled WGS sequence"/>
</dbReference>
<evidence type="ECO:0000313" key="4">
    <source>
        <dbReference type="Proteomes" id="UP001188597"/>
    </source>
</evidence>
<feature type="region of interest" description="Disordered" evidence="1">
    <location>
        <begin position="37"/>
        <end position="66"/>
    </location>
</feature>
<dbReference type="PROSITE" id="PS51297">
    <property type="entry name" value="K_BOX"/>
    <property type="match status" value="1"/>
</dbReference>